<keyword evidence="4" id="KW-1185">Reference proteome</keyword>
<keyword evidence="2" id="KW-0472">Membrane</keyword>
<evidence type="ECO:0000313" key="3">
    <source>
        <dbReference type="EMBL" id="MDV2686618.1"/>
    </source>
</evidence>
<feature type="transmembrane region" description="Helical" evidence="2">
    <location>
        <begin position="51"/>
        <end position="73"/>
    </location>
</feature>
<feature type="transmembrane region" description="Helical" evidence="2">
    <location>
        <begin position="20"/>
        <end position="39"/>
    </location>
</feature>
<keyword evidence="2" id="KW-0812">Transmembrane</keyword>
<reference evidence="3 4" key="1">
    <citation type="submission" date="2023-10" db="EMBL/GenBank/DDBJ databases">
        <title>Screening of Alkalihalobacillus lindianensis BZ-TG-R113 and Its Alleviation of Salt Stress on Rapeseed Growth.</title>
        <authorList>
            <person name="Zhao B."/>
            <person name="Guo T."/>
        </authorList>
    </citation>
    <scope>NUCLEOTIDE SEQUENCE [LARGE SCALE GENOMIC DNA]</scope>
    <source>
        <strain evidence="3 4">BZ-TG-R113</strain>
    </source>
</reference>
<protein>
    <submittedName>
        <fullName evidence="3">Uncharacterized protein</fullName>
    </submittedName>
</protein>
<accession>A0ABU3XFE8</accession>
<evidence type="ECO:0000256" key="2">
    <source>
        <dbReference type="SAM" id="Phobius"/>
    </source>
</evidence>
<gene>
    <name evidence="3" type="ORF">RYX56_19860</name>
</gene>
<dbReference type="Proteomes" id="UP001287282">
    <property type="component" value="Unassembled WGS sequence"/>
</dbReference>
<evidence type="ECO:0000256" key="1">
    <source>
        <dbReference type="SAM" id="Coils"/>
    </source>
</evidence>
<feature type="coiled-coil region" evidence="1">
    <location>
        <begin position="79"/>
        <end position="170"/>
    </location>
</feature>
<organism evidence="3 4">
    <name type="scientific">Alkalihalophilus lindianensis</name>
    <dbReference type="NCBI Taxonomy" id="1630542"/>
    <lineage>
        <taxon>Bacteria</taxon>
        <taxon>Bacillati</taxon>
        <taxon>Bacillota</taxon>
        <taxon>Bacilli</taxon>
        <taxon>Bacillales</taxon>
        <taxon>Bacillaceae</taxon>
        <taxon>Alkalihalophilus</taxon>
    </lineage>
</organism>
<evidence type="ECO:0000313" key="4">
    <source>
        <dbReference type="Proteomes" id="UP001287282"/>
    </source>
</evidence>
<name>A0ABU3XFE8_9BACI</name>
<dbReference type="Gene3D" id="1.20.1170.10">
    <property type="match status" value="1"/>
</dbReference>
<dbReference type="EMBL" id="JAWJBA010000011">
    <property type="protein sequence ID" value="MDV2686618.1"/>
    <property type="molecule type" value="Genomic_DNA"/>
</dbReference>
<dbReference type="RefSeq" id="WP_317123772.1">
    <property type="nucleotide sequence ID" value="NZ_JAWJBA010000011.1"/>
</dbReference>
<comment type="caution">
    <text evidence="3">The sequence shown here is derived from an EMBL/GenBank/DDBJ whole genome shotgun (WGS) entry which is preliminary data.</text>
</comment>
<sequence>MVFRKKEIDKKNHMIHIHHLYYMVIIFALVIASFVVYIVGGGDAAGRMLNFAATLASIILAVIAILMTIVDLGGQRNTIADLKETANTLSENLEKANDSLSDITNLKDDLMNSMINIQNNNNENSSKLEELIERFSSGNNGDESKHSEKIKELIDELKTMKVKYNRAVETPIERYYPYNSRSLNYQSLSKLIKNILKDGNPRSMDQIMQILNELDISVTRAKVRVSLKYLIDEKAVQHDGEGRYSISGEHDIEV</sequence>
<proteinExistence type="predicted"/>
<keyword evidence="1" id="KW-0175">Coiled coil</keyword>
<keyword evidence="2" id="KW-1133">Transmembrane helix</keyword>